<dbReference type="InterPro" id="IPR025388">
    <property type="entry name" value="Alginate_export_dom"/>
</dbReference>
<dbReference type="InterPro" id="IPR053728">
    <property type="entry name" value="Alginate_Permeability_Chnl"/>
</dbReference>
<organism evidence="2 3">
    <name type="scientific">Nitrosomonas eutropha</name>
    <dbReference type="NCBI Taxonomy" id="916"/>
    <lineage>
        <taxon>Bacteria</taxon>
        <taxon>Pseudomonadati</taxon>
        <taxon>Pseudomonadota</taxon>
        <taxon>Betaproteobacteria</taxon>
        <taxon>Nitrosomonadales</taxon>
        <taxon>Nitrosomonadaceae</taxon>
        <taxon>Nitrosomonas</taxon>
    </lineage>
</organism>
<dbReference type="Pfam" id="PF13372">
    <property type="entry name" value="Alginate_exp"/>
    <property type="match status" value="1"/>
</dbReference>
<evidence type="ECO:0000313" key="3">
    <source>
        <dbReference type="Proteomes" id="UP000183926"/>
    </source>
</evidence>
<dbReference type="RefSeq" id="WP_256214808.1">
    <property type="nucleotide sequence ID" value="NZ_FPBL01000002.1"/>
</dbReference>
<dbReference type="Gene3D" id="2.40.160.100">
    <property type="match status" value="1"/>
</dbReference>
<dbReference type="AlphaFoldDB" id="A0A1I7G771"/>
<dbReference type="EMBL" id="FPBL01000002">
    <property type="protein sequence ID" value="SFU44201.1"/>
    <property type="molecule type" value="Genomic_DNA"/>
</dbReference>
<feature type="domain" description="Alginate export" evidence="1">
    <location>
        <begin position="2"/>
        <end position="292"/>
    </location>
</feature>
<protein>
    <submittedName>
        <fullName evidence="2">Alginate export</fullName>
    </submittedName>
</protein>
<proteinExistence type="predicted"/>
<evidence type="ECO:0000259" key="1">
    <source>
        <dbReference type="Pfam" id="PF13372"/>
    </source>
</evidence>
<reference evidence="2 3" key="1">
    <citation type="submission" date="2016-10" db="EMBL/GenBank/DDBJ databases">
        <authorList>
            <person name="de Groot N.N."/>
        </authorList>
    </citation>
    <scope>NUCLEOTIDE SEQUENCE [LARGE SCALE GENOMIC DNA]</scope>
    <source>
        <strain evidence="2 3">Nm24</strain>
    </source>
</reference>
<accession>A0A1I7G771</accession>
<gene>
    <name evidence="2" type="ORF">SAMN05216339_102256</name>
</gene>
<name>A0A1I7G771_9PROT</name>
<evidence type="ECO:0000313" key="2">
    <source>
        <dbReference type="EMBL" id="SFU44201.1"/>
    </source>
</evidence>
<dbReference type="SUPFAM" id="SSF56935">
    <property type="entry name" value="Porins"/>
    <property type="match status" value="1"/>
</dbReference>
<sequence>MTWEVADRHLLTRNGWRNTTNNFEGFRITLGQESNDWELDAWGAQPVIRLIDKFDQRDKNQWFYGAIINWRRWSDIITLQPYYMGLMQDNHNNTQASREIHSPALRAYGILPNTEIDFDIDVIHQFGRDDGQRKSAWAYLFEFGYTFSQHTWKPRISTFYGYVSGDRDPNDSVNNRFEKFFGSARSWSADDNIVMENVKGPKIKIEFQPLPDLRIDGGYNWFWLASKTDRFNNLFGGKNNRDPSGNSGDFLGHSADIRARYKLTPYINTTLGYSHWFNGEFVKKRQLAAMGKTTDSTNLFYIEVSISAFK</sequence>
<dbReference type="Proteomes" id="UP000183926">
    <property type="component" value="Unassembled WGS sequence"/>
</dbReference>